<reference evidence="1 2" key="1">
    <citation type="submission" date="2018-06" db="EMBL/GenBank/DDBJ databases">
        <title>Freshwater and sediment microbial communities from various areas in North America, analyzing microbe dynamics in response to fracking.</title>
        <authorList>
            <person name="Lamendella R."/>
        </authorList>
    </citation>
    <scope>NUCLEOTIDE SEQUENCE [LARGE SCALE GENOMIC DNA]</scope>
    <source>
        <strain evidence="1 2">14_TX</strain>
    </source>
</reference>
<evidence type="ECO:0000313" key="1">
    <source>
        <dbReference type="EMBL" id="RBP84932.1"/>
    </source>
</evidence>
<proteinExistence type="predicted"/>
<keyword evidence="2" id="KW-1185">Reference proteome</keyword>
<evidence type="ECO:0000313" key="2">
    <source>
        <dbReference type="Proteomes" id="UP000252731"/>
    </source>
</evidence>
<dbReference type="EMBL" id="QNSF01000049">
    <property type="protein sequence ID" value="RBP84932.1"/>
    <property type="molecule type" value="Genomic_DNA"/>
</dbReference>
<comment type="caution">
    <text evidence="1">The sequence shown here is derived from an EMBL/GenBank/DDBJ whole genome shotgun (WGS) entry which is preliminary data.</text>
</comment>
<dbReference type="AlphaFoldDB" id="A0A366JDA0"/>
<accession>A0A366JDA0</accession>
<organism evidence="1 2">
    <name type="scientific">Cytobacillus firmus</name>
    <name type="common">Bacillus firmus</name>
    <dbReference type="NCBI Taxonomy" id="1399"/>
    <lineage>
        <taxon>Bacteria</taxon>
        <taxon>Bacillati</taxon>
        <taxon>Bacillota</taxon>
        <taxon>Bacilli</taxon>
        <taxon>Bacillales</taxon>
        <taxon>Bacillaceae</taxon>
        <taxon>Cytobacillus</taxon>
    </lineage>
</organism>
<gene>
    <name evidence="1" type="ORF">DFO70_1496</name>
</gene>
<dbReference type="Proteomes" id="UP000252731">
    <property type="component" value="Unassembled WGS sequence"/>
</dbReference>
<sequence>MIGFFTAFILNTNAFKNTSDEMPEFTYSSKEKNQVFGYFILDLYHKEIMKAINDYYKKEINGYSTPKPPHYDMVSILATDSGTKFKGLGTKYSYLLKIKLLPSTGTGIVLGEDILYFAVEPNRQNMKNLPKDYPPIELIKYEHIKPPKKEG</sequence>
<name>A0A366JDA0_CYTFI</name>
<protein>
    <submittedName>
        <fullName evidence="1">Uncharacterized protein DUF3888</fullName>
    </submittedName>
</protein>